<name>A0A1J4JCZ0_9EUKA</name>
<comment type="pathway">
    <text evidence="3">Protein modification; protein neddylation.</text>
</comment>
<feature type="domain" description="THIF-type NAD/FAD binding fold" evidence="4">
    <location>
        <begin position="4"/>
        <end position="328"/>
    </location>
</feature>
<dbReference type="Pfam" id="PF00899">
    <property type="entry name" value="ThiF"/>
    <property type="match status" value="2"/>
</dbReference>
<dbReference type="OrthoDB" id="10252231at2759"/>
<dbReference type="GeneID" id="94825291"/>
<dbReference type="PANTHER" id="PTHR10953">
    <property type="entry name" value="UBIQUITIN-ACTIVATING ENZYME E1"/>
    <property type="match status" value="1"/>
</dbReference>
<keyword evidence="3" id="KW-0067">ATP-binding</keyword>
<evidence type="ECO:0000313" key="7">
    <source>
        <dbReference type="Proteomes" id="UP000179807"/>
    </source>
</evidence>
<comment type="function">
    <text evidence="3">Catalytic subunit of the dimeric E1 enzyme, which activates NEDD8.</text>
</comment>
<comment type="catalytic activity">
    <reaction evidence="3">
        <text>ATP + [NEDD8 protein] + [E1 NEDD8-activating enzyme]-L-cysteine = AMP + diphosphate + [E1 NEDD8-activating enzyme]-S-[NEDD8 protein]-yl-L-cysteine.</text>
        <dbReference type="EC" id="6.2.1.64"/>
    </reaction>
</comment>
<dbReference type="RefSeq" id="XP_068348414.1">
    <property type="nucleotide sequence ID" value="XM_068490587.1"/>
</dbReference>
<dbReference type="PRINTS" id="PR01849">
    <property type="entry name" value="UBIQUITINACT"/>
</dbReference>
<evidence type="ECO:0000259" key="5">
    <source>
        <dbReference type="Pfam" id="PF10585"/>
    </source>
</evidence>
<evidence type="ECO:0000256" key="3">
    <source>
        <dbReference type="RuleBase" id="RU368009"/>
    </source>
</evidence>
<dbReference type="InterPro" id="IPR000594">
    <property type="entry name" value="ThiF_NAD_FAD-bd"/>
</dbReference>
<dbReference type="SUPFAM" id="SSF69572">
    <property type="entry name" value="Activating enzymes of the ubiquitin-like proteins"/>
    <property type="match status" value="2"/>
</dbReference>
<keyword evidence="7" id="KW-1185">Reference proteome</keyword>
<keyword evidence="2 3" id="KW-0436">Ligase</keyword>
<dbReference type="UniPathway" id="UPA00143"/>
<evidence type="ECO:0000256" key="2">
    <source>
        <dbReference type="ARBA" id="ARBA00022598"/>
    </source>
</evidence>
<keyword evidence="3" id="KW-0833">Ubl conjugation pathway</keyword>
<dbReference type="GO" id="GO:0016925">
    <property type="term" value="P:protein sumoylation"/>
    <property type="evidence" value="ECO:0007669"/>
    <property type="project" value="TreeGrafter"/>
</dbReference>
<dbReference type="Proteomes" id="UP000179807">
    <property type="component" value="Unassembled WGS sequence"/>
</dbReference>
<dbReference type="InterPro" id="IPR045886">
    <property type="entry name" value="ThiF/MoeB/HesA"/>
</dbReference>
<dbReference type="Gene3D" id="3.40.50.720">
    <property type="entry name" value="NAD(P)-binding Rossmann-like Domain"/>
    <property type="match status" value="2"/>
</dbReference>
<comment type="similarity">
    <text evidence="3">Belongs to the ubiquitin-activating E1 family. UBA3 subfamily.</text>
</comment>
<feature type="domain" description="Ubiquitin-activating enzyme SCCH" evidence="5">
    <location>
        <begin position="673"/>
        <end position="701"/>
    </location>
</feature>
<dbReference type="PANTHER" id="PTHR10953:SF6">
    <property type="entry name" value="NEDD8-ACTIVATING ENZYME E1 CATALYTIC SUBUNIT"/>
    <property type="match status" value="1"/>
</dbReference>
<dbReference type="Gene3D" id="1.10.10.2660">
    <property type="entry name" value="Ubiquitin-activating enzyme E1, SCCH domain"/>
    <property type="match status" value="1"/>
</dbReference>
<dbReference type="InterPro" id="IPR042063">
    <property type="entry name" value="Ubi_acti_E1_SCCH"/>
</dbReference>
<gene>
    <name evidence="6" type="ORF">TRFO_02289</name>
</gene>
<reference evidence="6" key="1">
    <citation type="submission" date="2016-10" db="EMBL/GenBank/DDBJ databases">
        <authorList>
            <person name="Benchimol M."/>
            <person name="Almeida L.G."/>
            <person name="Vasconcelos A.T."/>
            <person name="Perreira-Neves A."/>
            <person name="Rosa I.A."/>
            <person name="Tasca T."/>
            <person name="Bogo M.R."/>
            <person name="de Souza W."/>
        </authorList>
    </citation>
    <scope>NUCLEOTIDE SEQUENCE [LARGE SCALE GENOMIC DNA]</scope>
    <source>
        <strain evidence="6">K</strain>
    </source>
</reference>
<dbReference type="EC" id="6.2.1.64" evidence="3"/>
<organism evidence="6 7">
    <name type="scientific">Tritrichomonas foetus</name>
    <dbReference type="NCBI Taxonomy" id="1144522"/>
    <lineage>
        <taxon>Eukaryota</taxon>
        <taxon>Metamonada</taxon>
        <taxon>Parabasalia</taxon>
        <taxon>Tritrichomonadida</taxon>
        <taxon>Tritrichomonadidae</taxon>
        <taxon>Tritrichomonas</taxon>
    </lineage>
</organism>
<comment type="pathway">
    <text evidence="1">Protein modification; protein ubiquitination.</text>
</comment>
<sequence>MRHNRTLLAVGQLAHQKIINSHICVLGANPLGAEVIKTFLLFGVNQISIFDNSSVILEDLEANMFITKDSIGENRCEAVKSEIQRLNPNARINILSERPNNESIKKFTLLVVTLQLNFEEICQINELCRQNNVGFAISDVFSFSGFVFIDFGDEFIIENANGRPPEQYRIQAISNANPGIIRFVGKEMPKLPKDSLIRFKDLTSMSELNDFDSINLHYEDGIASLDVDTTNFSKFDRIHPTGFAVQVKKKITLKFLPFKEALDSPFNSIYFTDNHKIVREMFLKRQKGHIDQQNIANQRKQFYLASTTSLIAALVSNECIKYITKNYIPMEKQWFLYNNDDLFDPKTGQTQYEVLEKLKKMNIAIVGVGATGCEAAKLFALHKVNSLTLIDSDSIETTNLNRQVLFSDDDIGKNKAEAAANTIHRFNESIQIHVHQEFVNDETRSTFNDKWFKQFDAIWSMVDSFTGRSYIEKRCAPLGIPSFTGGISKISADWQTLVPNYTPRYTLNEESNDNGTPSCTLKLFPHRPEHCIEWAHHQLNRILQKNDLTDFQSCIDFACKFFIAKFDHKIRDLQFFHPREETNNGALYWSNHRIYPTVIEFDEQNENCKKLINSIVYLLAESNNITKKELDFNQIITYLKQSKWIPPDDSNKSSFEDTENMPHTTLEDLFLHDNEIHIDFIEAASNLRSQNYGLGEIDRLYSQSYAGKIDTAVSTTASICSSSLFIEFLVSIIAPDNLCRGKYLTSPFSYMTFREPMMNKTRFGLSQSEFTPWDYLHYDGTNKTFGEIQKDIEAKANAKLFMWTDENGKLLPVIGKKSFIPLLSSESKFSDFYDAELDSVIIEASLEIHDKIQPEIPPIFISLK</sequence>
<dbReference type="InterPro" id="IPR019572">
    <property type="entry name" value="UBA_E1_SCCH"/>
</dbReference>
<dbReference type="GO" id="GO:0005737">
    <property type="term" value="C:cytoplasm"/>
    <property type="evidence" value="ECO:0007669"/>
    <property type="project" value="TreeGrafter"/>
</dbReference>
<dbReference type="GO" id="GO:0031510">
    <property type="term" value="C:SUMO activating enzyme complex"/>
    <property type="evidence" value="ECO:0007669"/>
    <property type="project" value="TreeGrafter"/>
</dbReference>
<dbReference type="AlphaFoldDB" id="A0A1J4JCZ0"/>
<dbReference type="Pfam" id="PF10585">
    <property type="entry name" value="UBA_E1_SCCH"/>
    <property type="match status" value="2"/>
</dbReference>
<protein>
    <recommendedName>
        <fullName evidence="3">NEDD8-activating enzyme E1 catalytic subunit</fullName>
        <ecNumber evidence="3">6.2.1.64</ecNumber>
    </recommendedName>
</protein>
<dbReference type="InterPro" id="IPR035985">
    <property type="entry name" value="Ubiquitin-activating_enz"/>
</dbReference>
<evidence type="ECO:0000256" key="1">
    <source>
        <dbReference type="ARBA" id="ARBA00004906"/>
    </source>
</evidence>
<dbReference type="GO" id="GO:0019948">
    <property type="term" value="F:SUMO activating enzyme activity"/>
    <property type="evidence" value="ECO:0007669"/>
    <property type="project" value="TreeGrafter"/>
</dbReference>
<proteinExistence type="inferred from homology"/>
<dbReference type="GO" id="GO:0016567">
    <property type="term" value="P:protein ubiquitination"/>
    <property type="evidence" value="ECO:0007669"/>
    <property type="project" value="UniProtKB-UniPathway"/>
</dbReference>
<accession>A0A1J4JCZ0</accession>
<comment type="caution">
    <text evidence="6">The sequence shown here is derived from an EMBL/GenBank/DDBJ whole genome shotgun (WGS) entry which is preliminary data.</text>
</comment>
<evidence type="ECO:0000259" key="4">
    <source>
        <dbReference type="Pfam" id="PF00899"/>
    </source>
</evidence>
<evidence type="ECO:0000313" key="6">
    <source>
        <dbReference type="EMBL" id="OHS95277.1"/>
    </source>
</evidence>
<dbReference type="InterPro" id="IPR000011">
    <property type="entry name" value="UBQ/SUMO-activ_enz_E1-like"/>
</dbReference>
<feature type="domain" description="THIF-type NAD/FAD binding fold" evidence="4">
    <location>
        <begin position="351"/>
        <end position="757"/>
    </location>
</feature>
<dbReference type="EMBL" id="MLAK01001259">
    <property type="protein sequence ID" value="OHS95277.1"/>
    <property type="molecule type" value="Genomic_DNA"/>
</dbReference>
<keyword evidence="3" id="KW-0547">Nucleotide-binding</keyword>
<feature type="domain" description="Ubiquitin-activating enzyme SCCH" evidence="5">
    <location>
        <begin position="538"/>
        <end position="659"/>
    </location>
</feature>
<dbReference type="VEuPathDB" id="TrichDB:TRFO_02289"/>